<dbReference type="KEGG" id="ruf:TH63_10905"/>
<name>A0A0H4VQK4_9BACT</name>
<gene>
    <name evidence="1" type="ORF">TH63_10905</name>
</gene>
<dbReference type="STRING" id="1379910.TH63_10905"/>
<accession>A0A0H4VQK4</accession>
<evidence type="ECO:0008006" key="3">
    <source>
        <dbReference type="Google" id="ProtNLM"/>
    </source>
</evidence>
<keyword evidence="2" id="KW-1185">Reference proteome</keyword>
<evidence type="ECO:0000313" key="1">
    <source>
        <dbReference type="EMBL" id="AKQ46034.1"/>
    </source>
</evidence>
<dbReference type="RefSeq" id="WP_048920970.1">
    <property type="nucleotide sequence ID" value="NZ_CP010777.1"/>
</dbReference>
<organism evidence="1 2">
    <name type="scientific">Rufibacter radiotolerans</name>
    <dbReference type="NCBI Taxonomy" id="1379910"/>
    <lineage>
        <taxon>Bacteria</taxon>
        <taxon>Pseudomonadati</taxon>
        <taxon>Bacteroidota</taxon>
        <taxon>Cytophagia</taxon>
        <taxon>Cytophagales</taxon>
        <taxon>Hymenobacteraceae</taxon>
        <taxon>Rufibacter</taxon>
    </lineage>
</organism>
<dbReference type="AlphaFoldDB" id="A0A0H4VQK4"/>
<reference evidence="1 2" key="1">
    <citation type="submission" date="2015-01" db="EMBL/GenBank/DDBJ databases">
        <title>Rufibacter sp./DG31D/ whole genome sequencing.</title>
        <authorList>
            <person name="Kim M.K."/>
            <person name="Srinivasan S."/>
            <person name="Lee J.-J."/>
        </authorList>
    </citation>
    <scope>NUCLEOTIDE SEQUENCE [LARGE SCALE GENOMIC DNA]</scope>
    <source>
        <strain evidence="1 2">DG31D</strain>
    </source>
</reference>
<dbReference type="PATRIC" id="fig|1379910.4.peg.2371"/>
<dbReference type="OrthoDB" id="893848at2"/>
<protein>
    <recommendedName>
        <fullName evidence="3">Outer membrane protein beta-barrel domain</fullName>
    </recommendedName>
</protein>
<dbReference type="Proteomes" id="UP000036458">
    <property type="component" value="Chromosome"/>
</dbReference>
<proteinExistence type="predicted"/>
<sequence>MRLLRIIALLFGSFLLVLLSLPGQAQEIEEKNKNYLLVGAGVASLQELATRLGNSFTLFFPVSRRVERAVGPLQVGYLREVDPKWKVGAISSYTYLKSISFHHTDEQGEAVKTRSGEERLKVYTLMPTVEHTWARSEIVQLYSGVSLGLLVTKVEERSYAENTTRHRSKAAYLGHLNLLGLRVGKQVGVYLEGGFGVHGLVSGGMYGTW</sequence>
<evidence type="ECO:0000313" key="2">
    <source>
        <dbReference type="Proteomes" id="UP000036458"/>
    </source>
</evidence>
<dbReference type="EMBL" id="CP010777">
    <property type="protein sequence ID" value="AKQ46034.1"/>
    <property type="molecule type" value="Genomic_DNA"/>
</dbReference>